<dbReference type="AlphaFoldDB" id="A0A450YHQ7"/>
<protein>
    <submittedName>
        <fullName evidence="1">Uncharacterized protein</fullName>
    </submittedName>
</protein>
<accession>A0A450YHQ7</accession>
<evidence type="ECO:0000313" key="2">
    <source>
        <dbReference type="EMBL" id="VFK48355.1"/>
    </source>
</evidence>
<evidence type="ECO:0000313" key="1">
    <source>
        <dbReference type="EMBL" id="VFK41003.1"/>
    </source>
</evidence>
<dbReference type="EMBL" id="CAADFS010000059">
    <property type="protein sequence ID" value="VFK48355.1"/>
    <property type="molecule type" value="Genomic_DNA"/>
</dbReference>
<proteinExistence type="predicted"/>
<sequence>MLAFIRALWEIVAGSRDRNPSRRPPELDCTMAAEILLLIETMGG</sequence>
<gene>
    <name evidence="2" type="ORF">BECKTC1821D_GA0114238_105911</name>
    <name evidence="1" type="ORF">BECKTC1821E_GA0114239_100916</name>
    <name evidence="3" type="ORF">BECKTC1821F_GA0114240_100760</name>
</gene>
<name>A0A450YHQ7_9GAMM</name>
<organism evidence="1">
    <name type="scientific">Candidatus Kentrum sp. TC</name>
    <dbReference type="NCBI Taxonomy" id="2126339"/>
    <lineage>
        <taxon>Bacteria</taxon>
        <taxon>Pseudomonadati</taxon>
        <taxon>Pseudomonadota</taxon>
        <taxon>Gammaproteobacteria</taxon>
        <taxon>Candidatus Kentrum</taxon>
    </lineage>
</organism>
<dbReference type="EMBL" id="CAADFW010000007">
    <property type="protein sequence ID" value="VFK55626.1"/>
    <property type="molecule type" value="Genomic_DNA"/>
</dbReference>
<reference evidence="1" key="1">
    <citation type="submission" date="2019-02" db="EMBL/GenBank/DDBJ databases">
        <authorList>
            <person name="Gruber-Vodicka R. H."/>
            <person name="Seah K. B. B."/>
        </authorList>
    </citation>
    <scope>NUCLEOTIDE SEQUENCE</scope>
    <source>
        <strain evidence="2">BECK_BZ123</strain>
        <strain evidence="1">BECK_BZ125</strain>
        <strain evidence="3">BECK_BZ126</strain>
    </source>
</reference>
<dbReference type="EMBL" id="CAADFT010000009">
    <property type="protein sequence ID" value="VFK41003.1"/>
    <property type="molecule type" value="Genomic_DNA"/>
</dbReference>
<evidence type="ECO:0000313" key="3">
    <source>
        <dbReference type="EMBL" id="VFK55626.1"/>
    </source>
</evidence>